<evidence type="ECO:0000256" key="3">
    <source>
        <dbReference type="ARBA" id="ARBA00022723"/>
    </source>
</evidence>
<keyword evidence="3" id="KW-0479">Metal-binding</keyword>
<comment type="caution">
    <text evidence="8">The sequence shown here is derived from an EMBL/GenBank/DDBJ whole genome shotgun (WGS) entry which is preliminary data.</text>
</comment>
<name>A0ABP6LHX6_9ACTN</name>
<dbReference type="PRINTS" id="PR00385">
    <property type="entry name" value="P450"/>
</dbReference>
<dbReference type="SUPFAM" id="SSF48264">
    <property type="entry name" value="Cytochrome P450"/>
    <property type="match status" value="1"/>
</dbReference>
<dbReference type="InterPro" id="IPR001128">
    <property type="entry name" value="Cyt_P450"/>
</dbReference>
<keyword evidence="5" id="KW-0408">Iron</keyword>
<dbReference type="Proteomes" id="UP001501532">
    <property type="component" value="Unassembled WGS sequence"/>
</dbReference>
<dbReference type="PANTHER" id="PTHR24291:SF50">
    <property type="entry name" value="BIFUNCTIONAL ALBAFLAVENONE MONOOXYGENASE_TERPENE SYNTHASE"/>
    <property type="match status" value="1"/>
</dbReference>
<dbReference type="InterPro" id="IPR002401">
    <property type="entry name" value="Cyt_P450_E_grp-I"/>
</dbReference>
<evidence type="ECO:0000256" key="6">
    <source>
        <dbReference type="ARBA" id="ARBA00023033"/>
    </source>
</evidence>
<dbReference type="EMBL" id="BAAAUF010000020">
    <property type="protein sequence ID" value="GAA3045508.1"/>
    <property type="molecule type" value="Genomic_DNA"/>
</dbReference>
<organism evidence="8 9">
    <name type="scientific">Streptomyces glomeratus</name>
    <dbReference type="NCBI Taxonomy" id="284452"/>
    <lineage>
        <taxon>Bacteria</taxon>
        <taxon>Bacillati</taxon>
        <taxon>Actinomycetota</taxon>
        <taxon>Actinomycetes</taxon>
        <taxon>Kitasatosporales</taxon>
        <taxon>Streptomycetaceae</taxon>
        <taxon>Streptomyces</taxon>
    </lineage>
</organism>
<dbReference type="InterPro" id="IPR036396">
    <property type="entry name" value="Cyt_P450_sf"/>
</dbReference>
<feature type="region of interest" description="Disordered" evidence="7">
    <location>
        <begin position="450"/>
        <end position="483"/>
    </location>
</feature>
<keyword evidence="2" id="KW-0349">Heme</keyword>
<evidence type="ECO:0000256" key="7">
    <source>
        <dbReference type="SAM" id="MobiDB-lite"/>
    </source>
</evidence>
<dbReference type="PANTHER" id="PTHR24291">
    <property type="entry name" value="CYTOCHROME P450 FAMILY 4"/>
    <property type="match status" value="1"/>
</dbReference>
<evidence type="ECO:0000256" key="1">
    <source>
        <dbReference type="ARBA" id="ARBA00010617"/>
    </source>
</evidence>
<protein>
    <submittedName>
        <fullName evidence="8">Cytochrome P450</fullName>
    </submittedName>
</protein>
<evidence type="ECO:0000313" key="8">
    <source>
        <dbReference type="EMBL" id="GAA3045508.1"/>
    </source>
</evidence>
<reference evidence="9" key="1">
    <citation type="journal article" date="2019" name="Int. J. Syst. Evol. Microbiol.">
        <title>The Global Catalogue of Microorganisms (GCM) 10K type strain sequencing project: providing services to taxonomists for standard genome sequencing and annotation.</title>
        <authorList>
            <consortium name="The Broad Institute Genomics Platform"/>
            <consortium name="The Broad Institute Genome Sequencing Center for Infectious Disease"/>
            <person name="Wu L."/>
            <person name="Ma J."/>
        </authorList>
    </citation>
    <scope>NUCLEOTIDE SEQUENCE [LARGE SCALE GENOMIC DNA]</scope>
    <source>
        <strain evidence="9">JCM 9091</strain>
    </source>
</reference>
<comment type="similarity">
    <text evidence="1">Belongs to the cytochrome P450 family.</text>
</comment>
<keyword evidence="6" id="KW-0503">Monooxygenase</keyword>
<evidence type="ECO:0000313" key="9">
    <source>
        <dbReference type="Proteomes" id="UP001501532"/>
    </source>
</evidence>
<dbReference type="CDD" id="cd11049">
    <property type="entry name" value="CYP170A1-like"/>
    <property type="match status" value="1"/>
</dbReference>
<dbReference type="PRINTS" id="PR00463">
    <property type="entry name" value="EP450I"/>
</dbReference>
<keyword evidence="4" id="KW-0560">Oxidoreductase</keyword>
<gene>
    <name evidence="8" type="ORF">GCM10010448_30490</name>
</gene>
<proteinExistence type="inferred from homology"/>
<dbReference type="Gene3D" id="1.10.630.10">
    <property type="entry name" value="Cytochrome P450"/>
    <property type="match status" value="1"/>
</dbReference>
<accession>A0ABP6LHX6</accession>
<keyword evidence="9" id="KW-1185">Reference proteome</keyword>
<dbReference type="InterPro" id="IPR050196">
    <property type="entry name" value="Cytochrome_P450_Monoox"/>
</dbReference>
<evidence type="ECO:0000256" key="2">
    <source>
        <dbReference type="ARBA" id="ARBA00022617"/>
    </source>
</evidence>
<evidence type="ECO:0000256" key="5">
    <source>
        <dbReference type="ARBA" id="ARBA00023004"/>
    </source>
</evidence>
<dbReference type="Pfam" id="PF00067">
    <property type="entry name" value="p450"/>
    <property type="match status" value="1"/>
</dbReference>
<sequence length="483" mass="52958">MSGSIPTQERAWKSGVAPGIFPLVGHAIPLFRRPLAFLNSLPAHGDLVEIRLGPQRAWLVCHPELAHRVLMDARTFDKGGPQYDRLRPLMGNSLVTSSHDEHRRQRRLIQPTFHPSRIAGYTQVMVEEAEAVSRAWRPGERADVSAAMLGLTTRVTSRVLFSDSLDAATVAEVRDCLAALVRGLFIRTVVPVAPLFRIPTPANRRYRRAFDRLHAIIDSVVDERRRSRHRDDLLGTLLEAEKDHGSASAVGAQEIHDQLITLLLTGVESTAMCLGSLFALLPGHPEAERRLHSEVDTVLAGGRRPGMADLPRLLYTRSVVAETLRTYPPGWLFTRVTTRDTELAGVRIPQGTTVLYSPYLLHHDPASFAEPDRFLPDRWLPGPAAVARHGAMLPFAAGSRKCIGDTFALAEATLAVAVIAGRWRLRPLPGHAEQPRPAATLGPRALKMICQPRPRAPLAEPPTPGTRAQDGCPAHAARSTPAP</sequence>
<evidence type="ECO:0000256" key="4">
    <source>
        <dbReference type="ARBA" id="ARBA00023002"/>
    </source>
</evidence>